<dbReference type="Proteomes" id="UP000234845">
    <property type="component" value="Unassembled WGS sequence"/>
</dbReference>
<comment type="caution">
    <text evidence="1">The sequence shown here is derived from an EMBL/GenBank/DDBJ whole genome shotgun (WGS) entry which is preliminary data.</text>
</comment>
<dbReference type="InterPro" id="IPR010342">
    <property type="entry name" value="DUF938"/>
</dbReference>
<dbReference type="PANTHER" id="PTHR20974">
    <property type="entry name" value="UPF0585 PROTEIN CG18661"/>
    <property type="match status" value="1"/>
</dbReference>
<dbReference type="Pfam" id="PF06080">
    <property type="entry name" value="DUF938"/>
    <property type="match status" value="1"/>
</dbReference>
<evidence type="ECO:0000313" key="2">
    <source>
        <dbReference type="Proteomes" id="UP000234845"/>
    </source>
</evidence>
<dbReference type="AlphaFoldDB" id="A0A2N5Y125"/>
<keyword evidence="1" id="KW-0489">Methyltransferase</keyword>
<dbReference type="PANTHER" id="PTHR20974:SF0">
    <property type="entry name" value="UPF0585 PROTEIN CG18661"/>
    <property type="match status" value="1"/>
</dbReference>
<dbReference type="RefSeq" id="WP_101521346.1">
    <property type="nucleotide sequence ID" value="NZ_PKLZ01000008.1"/>
</dbReference>
<keyword evidence="1" id="KW-0808">Transferase</keyword>
<protein>
    <submittedName>
        <fullName evidence="1">Methylase</fullName>
    </submittedName>
</protein>
<dbReference type="Gene3D" id="3.40.50.150">
    <property type="entry name" value="Vaccinia Virus protein VP39"/>
    <property type="match status" value="1"/>
</dbReference>
<accession>A0A2N5Y125</accession>
<keyword evidence="2" id="KW-1185">Reference proteome</keyword>
<dbReference type="EMBL" id="PKLZ01000008">
    <property type="protein sequence ID" value="PLW82095.1"/>
    <property type="molecule type" value="Genomic_DNA"/>
</dbReference>
<proteinExistence type="predicted"/>
<evidence type="ECO:0000313" key="1">
    <source>
        <dbReference type="EMBL" id="PLW82095.1"/>
    </source>
</evidence>
<sequence>MTTPPPFSRARENNKQPILEHLRNIFTAPATVLEIGTGTGQHAEYFATALPHLLWQPSDHPDNLWQCEQRLQEAALPNIAPPLGLDVGAAKWPLAEANAAFSANTAHIMAWPEVQAMFRGLARVLTAGAPFCLYGPFNYGGRFTSESNQAFDAHLRAQAAHMGIRDRDDLIHLAQEVGIALEADHPMPANNRLLVWRQARAH</sequence>
<name>A0A2N5Y125_9GAMM</name>
<organism evidence="1 2">
    <name type="scientific">Kineobactrum sediminis</name>
    <dbReference type="NCBI Taxonomy" id="1905677"/>
    <lineage>
        <taxon>Bacteria</taxon>
        <taxon>Pseudomonadati</taxon>
        <taxon>Pseudomonadota</taxon>
        <taxon>Gammaproteobacteria</taxon>
        <taxon>Cellvibrionales</taxon>
        <taxon>Halieaceae</taxon>
        <taxon>Kineobactrum</taxon>
    </lineage>
</organism>
<gene>
    <name evidence="1" type="ORF">CWI75_09860</name>
</gene>
<dbReference type="GO" id="GO:0008168">
    <property type="term" value="F:methyltransferase activity"/>
    <property type="evidence" value="ECO:0007669"/>
    <property type="project" value="UniProtKB-KW"/>
</dbReference>
<dbReference type="SUPFAM" id="SSF53335">
    <property type="entry name" value="S-adenosyl-L-methionine-dependent methyltransferases"/>
    <property type="match status" value="1"/>
</dbReference>
<dbReference type="InterPro" id="IPR029063">
    <property type="entry name" value="SAM-dependent_MTases_sf"/>
</dbReference>
<dbReference type="GO" id="GO:0032259">
    <property type="term" value="P:methylation"/>
    <property type="evidence" value="ECO:0007669"/>
    <property type="project" value="UniProtKB-KW"/>
</dbReference>
<dbReference type="OrthoDB" id="5563826at2"/>
<reference evidence="2" key="1">
    <citation type="submission" date="2017-11" db="EMBL/GenBank/DDBJ databases">
        <title>The draft genome sequence of Chromatocurvus sp. F02.</title>
        <authorList>
            <person name="Du Z.-J."/>
            <person name="Chang Y.-Q."/>
        </authorList>
    </citation>
    <scope>NUCLEOTIDE SEQUENCE [LARGE SCALE GENOMIC DNA]</scope>
    <source>
        <strain evidence="2">F02</strain>
    </source>
</reference>